<dbReference type="EMBL" id="CAKOGP040000557">
    <property type="protein sequence ID" value="CAJ1936603.1"/>
    <property type="molecule type" value="Genomic_DNA"/>
</dbReference>
<keyword evidence="2" id="KW-1185">Reference proteome</keyword>
<comment type="caution">
    <text evidence="1">The sequence shown here is derived from an EMBL/GenBank/DDBJ whole genome shotgun (WGS) entry which is preliminary data.</text>
</comment>
<evidence type="ECO:0000313" key="1">
    <source>
        <dbReference type="EMBL" id="CAJ1936603.1"/>
    </source>
</evidence>
<proteinExistence type="predicted"/>
<evidence type="ECO:0000313" key="2">
    <source>
        <dbReference type="Proteomes" id="UP001295423"/>
    </source>
</evidence>
<gene>
    <name evidence="1" type="ORF">CYCCA115_LOCUS5274</name>
</gene>
<name>A0AAD2FFD1_9STRA</name>
<dbReference type="AlphaFoldDB" id="A0AAD2FFD1"/>
<dbReference type="Proteomes" id="UP001295423">
    <property type="component" value="Unassembled WGS sequence"/>
</dbReference>
<accession>A0AAD2FFD1</accession>
<sequence length="102" mass="11069">MPSVKLVKSETNTAAVRLPAIAESQVTDGKKIELAVDVTAANLLLLERLLPLKRLQDREKALSNQAVAVIAAKAIPLPDRKERVVLLLAKAGPPSQLRFLVR</sequence>
<organism evidence="1 2">
    <name type="scientific">Cylindrotheca closterium</name>
    <dbReference type="NCBI Taxonomy" id="2856"/>
    <lineage>
        <taxon>Eukaryota</taxon>
        <taxon>Sar</taxon>
        <taxon>Stramenopiles</taxon>
        <taxon>Ochrophyta</taxon>
        <taxon>Bacillariophyta</taxon>
        <taxon>Bacillariophyceae</taxon>
        <taxon>Bacillariophycidae</taxon>
        <taxon>Bacillariales</taxon>
        <taxon>Bacillariaceae</taxon>
        <taxon>Cylindrotheca</taxon>
    </lineage>
</organism>
<protein>
    <submittedName>
        <fullName evidence="1">Uncharacterized protein</fullName>
    </submittedName>
</protein>
<reference evidence="1" key="1">
    <citation type="submission" date="2023-08" db="EMBL/GenBank/DDBJ databases">
        <authorList>
            <person name="Audoor S."/>
            <person name="Bilcke G."/>
        </authorList>
    </citation>
    <scope>NUCLEOTIDE SEQUENCE</scope>
</reference>